<comment type="caution">
    <text evidence="2">The sequence shown here is derived from an EMBL/GenBank/DDBJ whole genome shotgun (WGS) entry which is preliminary data.</text>
</comment>
<keyword evidence="1" id="KW-0472">Membrane</keyword>
<evidence type="ECO:0000313" key="3">
    <source>
        <dbReference type="Proteomes" id="UP001054945"/>
    </source>
</evidence>
<evidence type="ECO:0000313" key="2">
    <source>
        <dbReference type="EMBL" id="GIX75083.1"/>
    </source>
</evidence>
<keyword evidence="3" id="KW-1185">Reference proteome</keyword>
<feature type="transmembrane region" description="Helical" evidence="1">
    <location>
        <begin position="12"/>
        <end position="35"/>
    </location>
</feature>
<dbReference type="Proteomes" id="UP001054945">
    <property type="component" value="Unassembled WGS sequence"/>
</dbReference>
<sequence>MFNLTIMDWKNLFIFFAFMGVVSGTKVCLLTAIGICGQKIQEIAGESKDQCTAASKISYCFRKAAKDCREEDNEWVNKLTKMMEDVCRIDSDLVRDIIIYGSCVGRSGLPEFMARCSADLPRKHNESRWHRR</sequence>
<keyword evidence="1" id="KW-1133">Transmembrane helix</keyword>
<dbReference type="AlphaFoldDB" id="A0AAV4MRZ1"/>
<dbReference type="EMBL" id="BPLR01020132">
    <property type="protein sequence ID" value="GIX75083.1"/>
    <property type="molecule type" value="Genomic_DNA"/>
</dbReference>
<reference evidence="2 3" key="1">
    <citation type="submission" date="2021-06" db="EMBL/GenBank/DDBJ databases">
        <title>Caerostris extrusa draft genome.</title>
        <authorList>
            <person name="Kono N."/>
            <person name="Arakawa K."/>
        </authorList>
    </citation>
    <scope>NUCLEOTIDE SEQUENCE [LARGE SCALE GENOMIC DNA]</scope>
</reference>
<gene>
    <name evidence="2" type="ORF">CEXT_329141</name>
</gene>
<accession>A0AAV4MRZ1</accession>
<keyword evidence="1" id="KW-0812">Transmembrane</keyword>
<name>A0AAV4MRZ1_CAEEX</name>
<evidence type="ECO:0000256" key="1">
    <source>
        <dbReference type="SAM" id="Phobius"/>
    </source>
</evidence>
<proteinExistence type="predicted"/>
<organism evidence="2 3">
    <name type="scientific">Caerostris extrusa</name>
    <name type="common">Bark spider</name>
    <name type="synonym">Caerostris bankana</name>
    <dbReference type="NCBI Taxonomy" id="172846"/>
    <lineage>
        <taxon>Eukaryota</taxon>
        <taxon>Metazoa</taxon>
        <taxon>Ecdysozoa</taxon>
        <taxon>Arthropoda</taxon>
        <taxon>Chelicerata</taxon>
        <taxon>Arachnida</taxon>
        <taxon>Araneae</taxon>
        <taxon>Araneomorphae</taxon>
        <taxon>Entelegynae</taxon>
        <taxon>Araneoidea</taxon>
        <taxon>Araneidae</taxon>
        <taxon>Caerostris</taxon>
    </lineage>
</organism>
<protein>
    <submittedName>
        <fullName evidence="2">Uncharacterized protein</fullName>
    </submittedName>
</protein>